<keyword evidence="3" id="KW-1185">Reference proteome</keyword>
<evidence type="ECO:0000313" key="3">
    <source>
        <dbReference type="Proteomes" id="UP000017800"/>
    </source>
</evidence>
<protein>
    <recommendedName>
        <fullName evidence="1">Putative DNA-binding domain-containing protein</fullName>
    </recommendedName>
</protein>
<dbReference type="AlphaFoldDB" id="V5FQU2"/>
<evidence type="ECO:0000259" key="1">
    <source>
        <dbReference type="Pfam" id="PF09836"/>
    </source>
</evidence>
<evidence type="ECO:0000313" key="2">
    <source>
        <dbReference type="EMBL" id="GAD91057.1"/>
    </source>
</evidence>
<name>V5FQU2_9VIBR</name>
<dbReference type="eggNOG" id="COG3219">
    <property type="taxonomic scope" value="Bacteria"/>
</dbReference>
<dbReference type="Gene3D" id="1.10.150.690">
    <property type="entry name" value="DUF2063"/>
    <property type="match status" value="1"/>
</dbReference>
<proteinExistence type="predicted"/>
<dbReference type="InterPro" id="IPR044922">
    <property type="entry name" value="DUF2063_N_sf"/>
</dbReference>
<sequence>MISLAKLQANFAQSLIYQGAAENCDIHSDHFSAEQRMQVYRNNVILSLSDVLKAVYPNTLAMVGEECFEQMARQHVLTTPSMSGNVSHYGQGFDKTICQFTKVLEVAPYLTELARFEALCDELQNRVDNQQHIGCLPLSALTNLAEDQQPHIRLTSNIGVASFNSSIAVFDLMAGIERRSFDDLEIQQAQSGFISIKPDGQLHYKALDADCYQLLLAIEAQRPLSQIDESLLPYISSLVKEEVISGFLMPTIAEINTRNGYEQ</sequence>
<reference evidence="2 3" key="1">
    <citation type="submission" date="2013-10" db="EMBL/GenBank/DDBJ databases">
        <authorList>
            <person name="Ichikawa N."/>
            <person name="Kimura A."/>
            <person name="Ohji S."/>
            <person name="Hosoyama A."/>
            <person name="Fujita N."/>
        </authorList>
    </citation>
    <scope>NUCLEOTIDE SEQUENCE [LARGE SCALE GENOMIC DNA]</scope>
    <source>
        <strain evidence="2 3">NBRC 102217</strain>
    </source>
</reference>
<dbReference type="Pfam" id="PF09836">
    <property type="entry name" value="DUF2063"/>
    <property type="match status" value="1"/>
</dbReference>
<comment type="caution">
    <text evidence="2">The sequence shown here is derived from an EMBL/GenBank/DDBJ whole genome shotgun (WGS) entry which is preliminary data.</text>
</comment>
<dbReference type="OrthoDB" id="4146344at2"/>
<accession>V5FQU2</accession>
<organism evidence="2 3">
    <name type="scientific">Vibrio halioticoli NBRC 102217</name>
    <dbReference type="NCBI Taxonomy" id="1219072"/>
    <lineage>
        <taxon>Bacteria</taxon>
        <taxon>Pseudomonadati</taxon>
        <taxon>Pseudomonadota</taxon>
        <taxon>Gammaproteobacteria</taxon>
        <taxon>Vibrionales</taxon>
        <taxon>Vibrionaceae</taxon>
        <taxon>Vibrio</taxon>
    </lineage>
</organism>
<dbReference type="RefSeq" id="WP_023405358.1">
    <property type="nucleotide sequence ID" value="NZ_BAUJ01000066.1"/>
</dbReference>
<gene>
    <name evidence="2" type="ORF">VHA01S_066_00190</name>
</gene>
<feature type="domain" description="Putative DNA-binding" evidence="1">
    <location>
        <begin position="7"/>
        <end position="93"/>
    </location>
</feature>
<dbReference type="EMBL" id="BAUJ01000066">
    <property type="protein sequence ID" value="GAD91057.1"/>
    <property type="molecule type" value="Genomic_DNA"/>
</dbReference>
<dbReference type="Proteomes" id="UP000017800">
    <property type="component" value="Unassembled WGS sequence"/>
</dbReference>
<dbReference type="InterPro" id="IPR018640">
    <property type="entry name" value="DUF2063"/>
</dbReference>
<reference evidence="2 3" key="2">
    <citation type="submission" date="2013-11" db="EMBL/GenBank/DDBJ databases">
        <title>Whole genome shotgun sequence of Vibrio halioticoli NBRC 102217.</title>
        <authorList>
            <person name="Isaki S."/>
            <person name="Kimura A."/>
            <person name="Ohji S."/>
            <person name="Hosoyama A."/>
            <person name="Fujita N."/>
            <person name="Hashimoto M."/>
            <person name="Hosoyama Y."/>
            <person name="Yamazoe A."/>
        </authorList>
    </citation>
    <scope>NUCLEOTIDE SEQUENCE [LARGE SCALE GENOMIC DNA]</scope>
    <source>
        <strain evidence="2 3">NBRC 102217</strain>
    </source>
</reference>